<comment type="function">
    <text evidence="6">Catalyzes a reversible aldol reaction between acetaldehyde and D-glyceraldehyde 3-phosphate to generate 2-deoxy-D-ribose 5-phosphate.</text>
</comment>
<keyword evidence="4 6" id="KW-0704">Schiff base</keyword>
<evidence type="ECO:0000256" key="1">
    <source>
        <dbReference type="ARBA" id="ARBA00010936"/>
    </source>
</evidence>
<dbReference type="InterPro" id="IPR028581">
    <property type="entry name" value="DeoC_typeI"/>
</dbReference>
<keyword evidence="8" id="KW-1185">Reference proteome</keyword>
<evidence type="ECO:0000313" key="8">
    <source>
        <dbReference type="Proteomes" id="UP000238836"/>
    </source>
</evidence>
<feature type="active site" description="Schiff-base intermediate with acetaldehyde" evidence="6">
    <location>
        <position position="154"/>
    </location>
</feature>
<feature type="active site" description="Proton donor/acceptor" evidence="6">
    <location>
        <position position="92"/>
    </location>
</feature>
<comment type="pathway">
    <text evidence="6">Carbohydrate degradation; 2-deoxy-D-ribose 1-phosphate degradation; D-glyceraldehyde 3-phosphate and acetaldehyde from 2-deoxy-alpha-D-ribose 1-phosphate: step 2/2.</text>
</comment>
<name>A0ABX5ET41_9BACL</name>
<comment type="catalytic activity">
    <reaction evidence="5 6">
        <text>2-deoxy-D-ribose 5-phosphate = D-glyceraldehyde 3-phosphate + acetaldehyde</text>
        <dbReference type="Rhea" id="RHEA:12821"/>
        <dbReference type="ChEBI" id="CHEBI:15343"/>
        <dbReference type="ChEBI" id="CHEBI:59776"/>
        <dbReference type="ChEBI" id="CHEBI:62877"/>
        <dbReference type="EC" id="4.1.2.4"/>
    </reaction>
</comment>
<organism evidence="7 8">
    <name type="scientific">Laceyella sediminis</name>
    <dbReference type="NCBI Taxonomy" id="573074"/>
    <lineage>
        <taxon>Bacteria</taxon>
        <taxon>Bacillati</taxon>
        <taxon>Bacillota</taxon>
        <taxon>Bacilli</taxon>
        <taxon>Bacillales</taxon>
        <taxon>Thermoactinomycetaceae</taxon>
        <taxon>Laceyella</taxon>
    </lineage>
</organism>
<dbReference type="SMART" id="SM01133">
    <property type="entry name" value="DeoC"/>
    <property type="match status" value="1"/>
</dbReference>
<dbReference type="InterPro" id="IPR013785">
    <property type="entry name" value="Aldolase_TIM"/>
</dbReference>
<keyword evidence="3 6" id="KW-0456">Lyase</keyword>
<comment type="subcellular location">
    <subcellularLocation>
        <location evidence="6">Cytoplasm</location>
    </subcellularLocation>
</comment>
<accession>A0ABX5ET41</accession>
<dbReference type="SUPFAM" id="SSF51569">
    <property type="entry name" value="Aldolase"/>
    <property type="match status" value="1"/>
</dbReference>
<dbReference type="HAMAP" id="MF_00114">
    <property type="entry name" value="DeoC_type1"/>
    <property type="match status" value="1"/>
</dbReference>
<proteinExistence type="inferred from homology"/>
<dbReference type="EMBL" id="PVTZ01000001">
    <property type="protein sequence ID" value="PRZ17141.1"/>
    <property type="molecule type" value="Genomic_DNA"/>
</dbReference>
<dbReference type="Pfam" id="PF01791">
    <property type="entry name" value="DeoC"/>
    <property type="match status" value="1"/>
</dbReference>
<dbReference type="Gene3D" id="3.20.20.70">
    <property type="entry name" value="Aldolase class I"/>
    <property type="match status" value="1"/>
</dbReference>
<comment type="similarity">
    <text evidence="1 6">Belongs to the DeoC/FbaB aldolase family. DeoC type 1 subfamily.</text>
</comment>
<dbReference type="PIRSF" id="PIRSF001357">
    <property type="entry name" value="DeoC"/>
    <property type="match status" value="1"/>
</dbReference>
<sequence>MNAKALAAMIDHTLLKADATKEQVIRLCQEAKEHGFASVCVNPYWVKEAASHLAGSDVAVCTVVGFPLGATTPETKAFETKNAVQNGASEIDMVINIGALKSGDVKAVKEDIRAVVEAADGALVKVILETGLLTEEEIVAACEQAKAAGAHFVKTSTGFGKGGATVEAVRLMRQTVGSDLGVKASGGVRDKETAWQMIQAGANRIGASASVAIVSGGKGTDAY</sequence>
<evidence type="ECO:0000256" key="4">
    <source>
        <dbReference type="ARBA" id="ARBA00023270"/>
    </source>
</evidence>
<dbReference type="InterPro" id="IPR011343">
    <property type="entry name" value="DeoC"/>
</dbReference>
<evidence type="ECO:0000313" key="7">
    <source>
        <dbReference type="EMBL" id="PRZ17141.1"/>
    </source>
</evidence>
<dbReference type="CDD" id="cd00959">
    <property type="entry name" value="DeoC"/>
    <property type="match status" value="1"/>
</dbReference>
<dbReference type="PANTHER" id="PTHR10889:SF1">
    <property type="entry name" value="DEOXYRIBOSE-PHOSPHATE ALDOLASE"/>
    <property type="match status" value="1"/>
</dbReference>
<feature type="active site" description="Proton donor/acceptor" evidence="6">
    <location>
        <position position="183"/>
    </location>
</feature>
<dbReference type="RefSeq" id="WP_022736659.1">
    <property type="nucleotide sequence ID" value="NZ_PVTZ01000001.1"/>
</dbReference>
<dbReference type="Proteomes" id="UP000238836">
    <property type="component" value="Unassembled WGS sequence"/>
</dbReference>
<gene>
    <name evidence="6" type="primary">deoC</name>
    <name evidence="7" type="ORF">CLV36_101237</name>
</gene>
<evidence type="ECO:0000256" key="2">
    <source>
        <dbReference type="ARBA" id="ARBA00022490"/>
    </source>
</evidence>
<evidence type="ECO:0000256" key="3">
    <source>
        <dbReference type="ARBA" id="ARBA00023239"/>
    </source>
</evidence>
<dbReference type="EC" id="4.1.2.4" evidence="6"/>
<protein>
    <recommendedName>
        <fullName evidence="6">Deoxyribose-phosphate aldolase</fullName>
        <shortName evidence="6">DERA</shortName>
        <ecNumber evidence="6">4.1.2.4</ecNumber>
    </recommendedName>
    <alternativeName>
        <fullName evidence="6">2-deoxy-D-ribose 5-phosphate aldolase</fullName>
    </alternativeName>
    <alternativeName>
        <fullName evidence="6">Phosphodeoxyriboaldolase</fullName>
        <shortName evidence="6">Deoxyriboaldolase</shortName>
    </alternativeName>
</protein>
<comment type="caution">
    <text evidence="7">The sequence shown here is derived from an EMBL/GenBank/DDBJ whole genome shotgun (WGS) entry which is preliminary data.</text>
</comment>
<keyword evidence="2 6" id="KW-0963">Cytoplasm</keyword>
<dbReference type="InterPro" id="IPR002915">
    <property type="entry name" value="DeoC/FbaB/LacD_aldolase"/>
</dbReference>
<reference evidence="7 8" key="1">
    <citation type="submission" date="2018-03" db="EMBL/GenBank/DDBJ databases">
        <title>Genomic Encyclopedia of Archaeal and Bacterial Type Strains, Phase II (KMG-II): from individual species to whole genera.</title>
        <authorList>
            <person name="Goeker M."/>
        </authorList>
    </citation>
    <scope>NUCLEOTIDE SEQUENCE [LARGE SCALE GENOMIC DNA]</scope>
    <source>
        <strain evidence="7 8">RHA1</strain>
    </source>
</reference>
<dbReference type="PANTHER" id="PTHR10889">
    <property type="entry name" value="DEOXYRIBOSE-PHOSPHATE ALDOLASE"/>
    <property type="match status" value="1"/>
</dbReference>
<evidence type="ECO:0000256" key="6">
    <source>
        <dbReference type="HAMAP-Rule" id="MF_00114"/>
    </source>
</evidence>
<dbReference type="NCBIfam" id="TIGR00126">
    <property type="entry name" value="deoC"/>
    <property type="match status" value="1"/>
</dbReference>
<evidence type="ECO:0000256" key="5">
    <source>
        <dbReference type="ARBA" id="ARBA00048791"/>
    </source>
</evidence>